<evidence type="ECO:0000313" key="1">
    <source>
        <dbReference type="EMBL" id="PAA87909.1"/>
    </source>
</evidence>
<sequence length="217" mass="23724">QSFKLSVCRLLNKELGSFLRPEMSLQSKNCFSKLKRRVSGYYLHFKLVPKFSSGSQSGAFTLRDIVTVCRPLAAKIRDKARDLRLVGYVRLALPQSLARYSAWLEGESSGRCPVQDAFVDWLGALVTDPDLDLLPRLFLRKSAEVFPYASSGSGIGGRGRVLSGLAGIENDEIYADNSAGGSGGGSKGNEFFVLSDHIVITDENVVSTDQQVTNRVI</sequence>
<dbReference type="Proteomes" id="UP000215902">
    <property type="component" value="Unassembled WGS sequence"/>
</dbReference>
<dbReference type="AlphaFoldDB" id="A0A267GRJ1"/>
<comment type="caution">
    <text evidence="1">The sequence shown here is derived from an EMBL/GenBank/DDBJ whole genome shotgun (WGS) entry which is preliminary data.</text>
</comment>
<name>A0A267GRJ1_9PLAT</name>
<gene>
    <name evidence="1" type="ORF">BOX15_Mlig026687g2</name>
</gene>
<dbReference type="EMBL" id="NIVC01000212">
    <property type="protein sequence ID" value="PAA87909.1"/>
    <property type="molecule type" value="Genomic_DNA"/>
</dbReference>
<evidence type="ECO:0000313" key="2">
    <source>
        <dbReference type="Proteomes" id="UP000215902"/>
    </source>
</evidence>
<proteinExistence type="predicted"/>
<accession>A0A267GRJ1</accession>
<protein>
    <submittedName>
        <fullName evidence="1">Uncharacterized protein</fullName>
    </submittedName>
</protein>
<feature type="non-terminal residue" evidence="1">
    <location>
        <position position="1"/>
    </location>
</feature>
<keyword evidence="2" id="KW-1185">Reference proteome</keyword>
<organism evidence="1 2">
    <name type="scientific">Macrostomum lignano</name>
    <dbReference type="NCBI Taxonomy" id="282301"/>
    <lineage>
        <taxon>Eukaryota</taxon>
        <taxon>Metazoa</taxon>
        <taxon>Spiralia</taxon>
        <taxon>Lophotrochozoa</taxon>
        <taxon>Platyhelminthes</taxon>
        <taxon>Rhabditophora</taxon>
        <taxon>Macrostomorpha</taxon>
        <taxon>Macrostomida</taxon>
        <taxon>Macrostomidae</taxon>
        <taxon>Macrostomum</taxon>
    </lineage>
</organism>
<reference evidence="1 2" key="1">
    <citation type="submission" date="2017-06" db="EMBL/GenBank/DDBJ databases">
        <title>A platform for efficient transgenesis in Macrostomum lignano, a flatworm model organism for stem cell research.</title>
        <authorList>
            <person name="Berezikov E."/>
        </authorList>
    </citation>
    <scope>NUCLEOTIDE SEQUENCE [LARGE SCALE GENOMIC DNA]</scope>
    <source>
        <strain evidence="1">DV1</strain>
        <tissue evidence="1">Whole organism</tissue>
    </source>
</reference>